<evidence type="ECO:0000256" key="4">
    <source>
        <dbReference type="ARBA" id="ARBA00022723"/>
    </source>
</evidence>
<dbReference type="PANTHER" id="PTHR33021:SF533">
    <property type="entry name" value="PHYTOCYANIN DOMAIN-CONTAINING PROTEIN"/>
    <property type="match status" value="1"/>
</dbReference>
<keyword evidence="6" id="KW-0249">Electron transport</keyword>
<dbReference type="STRING" id="3983.A0A2C9VIC3"/>
<dbReference type="AlphaFoldDB" id="A0A2C9VIC3"/>
<keyword evidence="2" id="KW-0813">Transport</keyword>
<evidence type="ECO:0000256" key="1">
    <source>
        <dbReference type="ARBA" id="ARBA00004479"/>
    </source>
</evidence>
<dbReference type="InterPro" id="IPR039391">
    <property type="entry name" value="Phytocyanin-like"/>
</dbReference>
<evidence type="ECO:0000256" key="12">
    <source>
        <dbReference type="SAM" id="SignalP"/>
    </source>
</evidence>
<dbReference type="GO" id="GO:0046872">
    <property type="term" value="F:metal ion binding"/>
    <property type="evidence" value="ECO:0007669"/>
    <property type="project" value="UniProtKB-KW"/>
</dbReference>
<dbReference type="InterPro" id="IPR003245">
    <property type="entry name" value="Phytocyanin_dom"/>
</dbReference>
<dbReference type="Gramene" id="Manes.08G146400.1.v8.1">
    <property type="protein sequence ID" value="Manes.08G146400.1.v8.1.CDS"/>
    <property type="gene ID" value="Manes.08G146400.v8.1"/>
</dbReference>
<evidence type="ECO:0000256" key="6">
    <source>
        <dbReference type="ARBA" id="ARBA00022982"/>
    </source>
</evidence>
<dbReference type="GO" id="GO:0009610">
    <property type="term" value="P:response to symbiotic fungus"/>
    <property type="evidence" value="ECO:0007669"/>
    <property type="project" value="UniProtKB-ARBA"/>
</dbReference>
<dbReference type="CDD" id="cd04216">
    <property type="entry name" value="Phytocyanin"/>
    <property type="match status" value="1"/>
</dbReference>
<organism evidence="14 15">
    <name type="scientific">Manihot esculenta</name>
    <name type="common">Cassava</name>
    <name type="synonym">Jatropha manihot</name>
    <dbReference type="NCBI Taxonomy" id="3983"/>
    <lineage>
        <taxon>Eukaryota</taxon>
        <taxon>Viridiplantae</taxon>
        <taxon>Streptophyta</taxon>
        <taxon>Embryophyta</taxon>
        <taxon>Tracheophyta</taxon>
        <taxon>Spermatophyta</taxon>
        <taxon>Magnoliopsida</taxon>
        <taxon>eudicotyledons</taxon>
        <taxon>Gunneridae</taxon>
        <taxon>Pentapetalae</taxon>
        <taxon>rosids</taxon>
        <taxon>fabids</taxon>
        <taxon>Malpighiales</taxon>
        <taxon>Euphorbiaceae</taxon>
        <taxon>Crotonoideae</taxon>
        <taxon>Manihoteae</taxon>
        <taxon>Manihot</taxon>
    </lineage>
</organism>
<reference evidence="15" key="1">
    <citation type="journal article" date="2016" name="Nat. Biotechnol.">
        <title>Sequencing wild and cultivated cassava and related species reveals extensive interspecific hybridization and genetic diversity.</title>
        <authorList>
            <person name="Bredeson J.V."/>
            <person name="Lyons J.B."/>
            <person name="Prochnik S.E."/>
            <person name="Wu G.A."/>
            <person name="Ha C.M."/>
            <person name="Edsinger-Gonzales E."/>
            <person name="Grimwood J."/>
            <person name="Schmutz J."/>
            <person name="Rabbi I.Y."/>
            <person name="Egesi C."/>
            <person name="Nauluvula P."/>
            <person name="Lebot V."/>
            <person name="Ndunguru J."/>
            <person name="Mkamilo G."/>
            <person name="Bart R.S."/>
            <person name="Setter T.L."/>
            <person name="Gleadow R.M."/>
            <person name="Kulakow P."/>
            <person name="Ferguson M.E."/>
            <person name="Rounsley S."/>
            <person name="Rokhsar D.S."/>
        </authorList>
    </citation>
    <scope>NUCLEOTIDE SEQUENCE [LARGE SCALE GENOMIC DNA]</scope>
    <source>
        <strain evidence="15">cv. AM560-2</strain>
    </source>
</reference>
<feature type="domain" description="Phytocyanin" evidence="13">
    <location>
        <begin position="23"/>
        <end position="103"/>
    </location>
</feature>
<keyword evidence="11" id="KW-0325">Glycoprotein</keyword>
<dbReference type="Pfam" id="PF02298">
    <property type="entry name" value="Cu_bind_like"/>
    <property type="match status" value="1"/>
</dbReference>
<evidence type="ECO:0000256" key="8">
    <source>
        <dbReference type="ARBA" id="ARBA00023008"/>
    </source>
</evidence>
<gene>
    <name evidence="14" type="ORF">MANES_08G146400v8</name>
</gene>
<evidence type="ECO:0000256" key="3">
    <source>
        <dbReference type="ARBA" id="ARBA00022692"/>
    </source>
</evidence>
<dbReference type="Gene3D" id="2.60.40.420">
    <property type="entry name" value="Cupredoxins - blue copper proteins"/>
    <property type="match status" value="1"/>
</dbReference>
<dbReference type="PROSITE" id="PS51485">
    <property type="entry name" value="PHYTOCYANIN"/>
    <property type="match status" value="1"/>
</dbReference>
<dbReference type="EMBL" id="CM004394">
    <property type="protein sequence ID" value="OAY44394.1"/>
    <property type="molecule type" value="Genomic_DNA"/>
</dbReference>
<dbReference type="SUPFAM" id="SSF49503">
    <property type="entry name" value="Cupredoxins"/>
    <property type="match status" value="1"/>
</dbReference>
<keyword evidence="9" id="KW-0472">Membrane</keyword>
<keyword evidence="7" id="KW-1133">Transmembrane helix</keyword>
<evidence type="ECO:0000256" key="2">
    <source>
        <dbReference type="ARBA" id="ARBA00022448"/>
    </source>
</evidence>
<feature type="chain" id="PRO_5012022399" description="Phytocyanin domain-containing protein" evidence="12">
    <location>
        <begin position="23"/>
        <end position="103"/>
    </location>
</feature>
<evidence type="ECO:0000256" key="7">
    <source>
        <dbReference type="ARBA" id="ARBA00022989"/>
    </source>
</evidence>
<keyword evidence="3" id="KW-0812">Transmembrane</keyword>
<keyword evidence="10" id="KW-1015">Disulfide bond</keyword>
<sequence length="103" mass="11440">MASNRFVGFVIAAIVLPSVAMASEYIVGDDKGWNVNLNYTDWAKDKVFYVGDMLVFQYKPPHNVFKVDGNGFRECKPSGEAFSSGNDSFTLSKPGKKWYICGV</sequence>
<keyword evidence="5 12" id="KW-0732">Signal</keyword>
<evidence type="ECO:0000259" key="13">
    <source>
        <dbReference type="PROSITE" id="PS51485"/>
    </source>
</evidence>
<dbReference type="Proteomes" id="UP000091857">
    <property type="component" value="Chromosome 8"/>
</dbReference>
<name>A0A2C9VIC3_MANES</name>
<protein>
    <recommendedName>
        <fullName evidence="13">Phytocyanin domain-containing protein</fullName>
    </recommendedName>
</protein>
<dbReference type="GO" id="GO:0005886">
    <property type="term" value="C:plasma membrane"/>
    <property type="evidence" value="ECO:0000318"/>
    <property type="project" value="GO_Central"/>
</dbReference>
<evidence type="ECO:0000313" key="15">
    <source>
        <dbReference type="Proteomes" id="UP000091857"/>
    </source>
</evidence>
<dbReference type="GO" id="GO:0009055">
    <property type="term" value="F:electron transfer activity"/>
    <property type="evidence" value="ECO:0007669"/>
    <property type="project" value="InterPro"/>
</dbReference>
<keyword evidence="4" id="KW-0479">Metal-binding</keyword>
<evidence type="ECO:0000256" key="10">
    <source>
        <dbReference type="ARBA" id="ARBA00023157"/>
    </source>
</evidence>
<evidence type="ECO:0000256" key="5">
    <source>
        <dbReference type="ARBA" id="ARBA00022729"/>
    </source>
</evidence>
<evidence type="ECO:0000256" key="11">
    <source>
        <dbReference type="ARBA" id="ARBA00023180"/>
    </source>
</evidence>
<feature type="signal peptide" evidence="12">
    <location>
        <begin position="1"/>
        <end position="22"/>
    </location>
</feature>
<keyword evidence="8" id="KW-0186">Copper</keyword>
<comment type="subcellular location">
    <subcellularLocation>
        <location evidence="1">Membrane</location>
        <topology evidence="1">Single-pass type I membrane protein</topology>
    </subcellularLocation>
</comment>
<dbReference type="FunFam" id="2.60.40.420:FF:000067">
    <property type="entry name" value="Cupredoxin superfamily protein"/>
    <property type="match status" value="1"/>
</dbReference>
<comment type="caution">
    <text evidence="14">The sequence shown here is derived from an EMBL/GenBank/DDBJ whole genome shotgun (WGS) entry which is preliminary data.</text>
</comment>
<evidence type="ECO:0000256" key="9">
    <source>
        <dbReference type="ARBA" id="ARBA00023136"/>
    </source>
</evidence>
<keyword evidence="15" id="KW-1185">Reference proteome</keyword>
<proteinExistence type="predicted"/>
<evidence type="ECO:0000313" key="14">
    <source>
        <dbReference type="EMBL" id="OAY44394.1"/>
    </source>
</evidence>
<dbReference type="PANTHER" id="PTHR33021">
    <property type="entry name" value="BLUE COPPER PROTEIN"/>
    <property type="match status" value="1"/>
</dbReference>
<dbReference type="InterPro" id="IPR008972">
    <property type="entry name" value="Cupredoxin"/>
</dbReference>
<accession>A0A2C9VIC3</accession>